<feature type="transmembrane region" description="Helical" evidence="5">
    <location>
        <begin position="533"/>
        <end position="555"/>
    </location>
</feature>
<comment type="caution">
    <text evidence="7">The sequence shown here is derived from an EMBL/GenBank/DDBJ whole genome shotgun (WGS) entry which is preliminary data.</text>
</comment>
<feature type="transmembrane region" description="Helical" evidence="5">
    <location>
        <begin position="704"/>
        <end position="723"/>
    </location>
</feature>
<feature type="domain" description="CCHC-type" evidence="6">
    <location>
        <begin position="102"/>
        <end position="117"/>
    </location>
</feature>
<feature type="transmembrane region" description="Helical" evidence="5">
    <location>
        <begin position="579"/>
        <end position="599"/>
    </location>
</feature>
<dbReference type="InterPro" id="IPR001878">
    <property type="entry name" value="Znf_CCHC"/>
</dbReference>
<dbReference type="InterPro" id="IPR000620">
    <property type="entry name" value="EamA_dom"/>
</dbReference>
<comment type="similarity">
    <text evidence="2">Belongs to the drug/metabolite transporter (DMT) superfamily. Plant drug/metabolite exporter (P-DME) (TC 2.A.7.4) family.</text>
</comment>
<evidence type="ECO:0000313" key="7">
    <source>
        <dbReference type="EMBL" id="CAA0842322.1"/>
    </source>
</evidence>
<feature type="transmembrane region" description="Helical" evidence="5">
    <location>
        <begin position="499"/>
        <end position="521"/>
    </location>
</feature>
<dbReference type="PROSITE" id="PS50158">
    <property type="entry name" value="ZF_CCHC"/>
    <property type="match status" value="1"/>
</dbReference>
<comment type="subcellular location">
    <subcellularLocation>
        <location evidence="1">Membrane</location>
        <topology evidence="1">Multi-pass membrane protein</topology>
    </subcellularLocation>
</comment>
<dbReference type="InterPro" id="IPR036875">
    <property type="entry name" value="Znf_CCHC_sf"/>
</dbReference>
<feature type="region of interest" description="Disordered" evidence="4">
    <location>
        <begin position="263"/>
        <end position="321"/>
    </location>
</feature>
<evidence type="ECO:0000256" key="3">
    <source>
        <dbReference type="PROSITE-ProRule" id="PRU00047"/>
    </source>
</evidence>
<feature type="transmembrane region" description="Helical" evidence="5">
    <location>
        <begin position="677"/>
        <end position="698"/>
    </location>
</feature>
<dbReference type="PANTHER" id="PTHR34210:SF3">
    <property type="entry name" value="CCHC-TYPE DOMAIN-CONTAINING PROTEIN"/>
    <property type="match status" value="1"/>
</dbReference>
<evidence type="ECO:0000256" key="2">
    <source>
        <dbReference type="ARBA" id="ARBA00007635"/>
    </source>
</evidence>
<dbReference type="OrthoDB" id="2020539at2759"/>
<keyword evidence="3" id="KW-0862">Zinc</keyword>
<gene>
    <name evidence="7" type="ORF">SHERM_08186</name>
</gene>
<dbReference type="SUPFAM" id="SSF103481">
    <property type="entry name" value="Multidrug resistance efflux transporter EmrE"/>
    <property type="match status" value="1"/>
</dbReference>
<protein>
    <submittedName>
        <fullName evidence="7">Zinc knuckle (CCHC-type) family protein</fullName>
    </submittedName>
</protein>
<organism evidence="7 8">
    <name type="scientific">Striga hermonthica</name>
    <name type="common">Purple witchweed</name>
    <name type="synonym">Buchnera hermonthica</name>
    <dbReference type="NCBI Taxonomy" id="68872"/>
    <lineage>
        <taxon>Eukaryota</taxon>
        <taxon>Viridiplantae</taxon>
        <taxon>Streptophyta</taxon>
        <taxon>Embryophyta</taxon>
        <taxon>Tracheophyta</taxon>
        <taxon>Spermatophyta</taxon>
        <taxon>Magnoliopsida</taxon>
        <taxon>eudicotyledons</taxon>
        <taxon>Gunneridae</taxon>
        <taxon>Pentapetalae</taxon>
        <taxon>asterids</taxon>
        <taxon>lamiids</taxon>
        <taxon>Lamiales</taxon>
        <taxon>Orobanchaceae</taxon>
        <taxon>Buchnereae</taxon>
        <taxon>Striga</taxon>
    </lineage>
</organism>
<sequence>MNADDRSFFYSSEMVSTEDLDADDDFSEIYKAYTGPVSSNPPKEQEKATNKRSLVGSDEEEEARDPNAVPTDFTSREAKVWEAKSKATERNWKKRKEEEMICKICGESGHFTQGCPSTLGANRKSQDFFERVPARDPHVRALFSEDVLKKIEKDVGCKIKMDEKFIIVSGKDRLILRKGVDAVHKIREEGDNKACQKFHEEGENKGSSRAKSLERRSPHSSRMGRSGSQKSNSSPHNAPHIPHRYGRQERVMEDHVRQDIQKLSTGSPHAYGSDGVRGQPSRSKSPARPSYFGKSYNNSYEGHTHNRGAIRTDGWNSDRGRLNMQSDHPNFNNYPPFPQTLEDLELQYKREAMELARIRDKEEDEENCKYREALREIWENHTKKAATLRGTHANMWDEFLRAEGQKRQETRLQVPAASFGGYKQSGYVEQDTSSGNLHHSVDVMMHTRGRYPNAVNHDTKLVVGFELWMQLLLGFRGLLHGSNLFKSLFMKGVSLTSPAMATAMPNLAPGLIFIIAWASRLEKIELGCIYSQAKIIGTLLCVLGAVTMSLMQSIVQRKTANDSHPPATGEKSVALDNQTIIGCIYLIAAVLVLSSQVVLQAITLHDFPAPISLCALTSLTGGLTTAIFEIFEDHKTEHSGWPLLTVEDMVLYAVFAGSVSGMCVSMNAWAMKKRGPVIVSIFNPLGTVISTIFSVITLKQSICVGSLGGMCLMFIGLYCVLWAKRKEGFSVAGESSLETEPDLEKLLLA</sequence>
<feature type="transmembrane region" description="Helical" evidence="5">
    <location>
        <begin position="651"/>
        <end position="670"/>
    </location>
</feature>
<evidence type="ECO:0000256" key="5">
    <source>
        <dbReference type="SAM" id="Phobius"/>
    </source>
</evidence>
<dbReference type="EMBL" id="CACSLK010034598">
    <property type="protein sequence ID" value="CAA0842322.1"/>
    <property type="molecule type" value="Genomic_DNA"/>
</dbReference>
<keyword evidence="3" id="KW-0863">Zinc-finger</keyword>
<feature type="region of interest" description="Disordered" evidence="4">
    <location>
        <begin position="31"/>
        <end position="80"/>
    </location>
</feature>
<keyword evidence="3" id="KW-0479">Metal-binding</keyword>
<dbReference type="SUPFAM" id="SSF57756">
    <property type="entry name" value="Retrovirus zinc finger-like domains"/>
    <property type="match status" value="1"/>
</dbReference>
<dbReference type="GO" id="GO:0003676">
    <property type="term" value="F:nucleic acid binding"/>
    <property type="evidence" value="ECO:0007669"/>
    <property type="project" value="InterPro"/>
</dbReference>
<dbReference type="GO" id="GO:0016020">
    <property type="term" value="C:membrane"/>
    <property type="evidence" value="ECO:0007669"/>
    <property type="project" value="InterPro"/>
</dbReference>
<keyword evidence="8" id="KW-1185">Reference proteome</keyword>
<feature type="transmembrane region" description="Helical" evidence="5">
    <location>
        <begin position="611"/>
        <end position="631"/>
    </location>
</feature>
<evidence type="ECO:0000256" key="4">
    <source>
        <dbReference type="SAM" id="MobiDB-lite"/>
    </source>
</evidence>
<dbReference type="Pfam" id="PF00892">
    <property type="entry name" value="EamA"/>
    <property type="match status" value="1"/>
</dbReference>
<accession>A0A9N7NTE0</accession>
<dbReference type="AlphaFoldDB" id="A0A9N7NTE0"/>
<proteinExistence type="inferred from homology"/>
<dbReference type="PANTHER" id="PTHR34210">
    <property type="entry name" value="OS01G0252900 PROTEIN"/>
    <property type="match status" value="1"/>
</dbReference>
<keyword evidence="5" id="KW-0472">Membrane</keyword>
<dbReference type="Proteomes" id="UP001153555">
    <property type="component" value="Unassembled WGS sequence"/>
</dbReference>
<feature type="compositionally biased region" description="Polar residues" evidence="4">
    <location>
        <begin position="226"/>
        <end position="236"/>
    </location>
</feature>
<reference evidence="7" key="1">
    <citation type="submission" date="2019-12" db="EMBL/GenBank/DDBJ databases">
        <authorList>
            <person name="Scholes J."/>
        </authorList>
    </citation>
    <scope>NUCLEOTIDE SEQUENCE</scope>
</reference>
<evidence type="ECO:0000256" key="1">
    <source>
        <dbReference type="ARBA" id="ARBA00004141"/>
    </source>
</evidence>
<keyword evidence="5" id="KW-1133">Transmembrane helix</keyword>
<feature type="compositionally biased region" description="Basic and acidic residues" evidence="4">
    <location>
        <begin position="194"/>
        <end position="217"/>
    </location>
</feature>
<evidence type="ECO:0000313" key="8">
    <source>
        <dbReference type="Proteomes" id="UP001153555"/>
    </source>
</evidence>
<name>A0A9N7NTE0_STRHE</name>
<feature type="region of interest" description="Disordered" evidence="4">
    <location>
        <begin position="194"/>
        <end position="248"/>
    </location>
</feature>
<keyword evidence="5" id="KW-0812">Transmembrane</keyword>
<dbReference type="GO" id="GO:0008270">
    <property type="term" value="F:zinc ion binding"/>
    <property type="evidence" value="ECO:0007669"/>
    <property type="project" value="UniProtKB-KW"/>
</dbReference>
<evidence type="ECO:0000259" key="6">
    <source>
        <dbReference type="PROSITE" id="PS50158"/>
    </source>
</evidence>
<dbReference type="InterPro" id="IPR037185">
    <property type="entry name" value="EmrE-like"/>
</dbReference>